<reference evidence="2" key="1">
    <citation type="journal article" date="2014" name="Int. J. Syst. Evol. Microbiol.">
        <title>Complete genome sequence of Corynebacterium casei LMG S-19264T (=DSM 44701T), isolated from a smear-ripened cheese.</title>
        <authorList>
            <consortium name="US DOE Joint Genome Institute (JGI-PGF)"/>
            <person name="Walter F."/>
            <person name="Albersmeier A."/>
            <person name="Kalinowski J."/>
            <person name="Ruckert C."/>
        </authorList>
    </citation>
    <scope>NUCLEOTIDE SEQUENCE</scope>
    <source>
        <strain evidence="2">CGMCC 1.15085</strain>
    </source>
</reference>
<gene>
    <name evidence="2" type="ORF">GCM10011492_11510</name>
</gene>
<evidence type="ECO:0000313" key="3">
    <source>
        <dbReference type="Proteomes" id="UP000636793"/>
    </source>
</evidence>
<accession>A0A916SYE2</accession>
<feature type="domain" description="Peptidoglycan binding-like" evidence="1">
    <location>
        <begin position="255"/>
        <end position="306"/>
    </location>
</feature>
<feature type="domain" description="Peptidoglycan binding-like" evidence="1">
    <location>
        <begin position="340"/>
        <end position="383"/>
    </location>
</feature>
<proteinExistence type="predicted"/>
<dbReference type="Pfam" id="PF01471">
    <property type="entry name" value="PG_binding_1"/>
    <property type="match status" value="2"/>
</dbReference>
<evidence type="ECO:0000313" key="2">
    <source>
        <dbReference type="EMBL" id="GGB23342.1"/>
    </source>
</evidence>
<keyword evidence="3" id="KW-1185">Reference proteome</keyword>
<dbReference type="InterPro" id="IPR036365">
    <property type="entry name" value="PGBD-like_sf"/>
</dbReference>
<sequence length="390" mass="40961">MSDQTTATPARMRGAIPSPRHVLAAARAFAAPVSAPQQFLTVPAQISMWGNDIHGDCVTAEEAFAKACHSPEIFITDSEVIGWATGHGVLEGAYLPDVLGWMQHDGFRQNGSVYDDGVHVTVDWTNPAALHGAIAQGPVKLGVAADQLDDAWLSTGGTSGWFATGFHPDPNEDHCVSLCGYGSIGWLASQLHVSVPGGVNGSAPGYALFTWNTIGIIDQPSMVNITSEAWVRQPTTVIVGHLQPWPVLRKGANGHPVPTLQHLLNAHGAHLTPDGSFGALTEAAVRSYQHGAGLTVDGIVGPVTWSHVIITCRSGSHGEAVKGVQVEINFRNLSGNPATYLAVDGQYGPKTASAVRGFQQAVHLEVPTMSVDGICGPMTWQALVSGMLSG</sequence>
<dbReference type="InterPro" id="IPR002477">
    <property type="entry name" value="Peptidoglycan-bd-like"/>
</dbReference>
<dbReference type="RefSeq" id="WP_229749504.1">
    <property type="nucleotide sequence ID" value="NZ_BMHI01000002.1"/>
</dbReference>
<dbReference type="InterPro" id="IPR036366">
    <property type="entry name" value="PGBDSf"/>
</dbReference>
<organism evidence="2 3">
    <name type="scientific">Flexivirga endophytica</name>
    <dbReference type="NCBI Taxonomy" id="1849103"/>
    <lineage>
        <taxon>Bacteria</taxon>
        <taxon>Bacillati</taxon>
        <taxon>Actinomycetota</taxon>
        <taxon>Actinomycetes</taxon>
        <taxon>Micrococcales</taxon>
        <taxon>Dermacoccaceae</taxon>
        <taxon>Flexivirga</taxon>
    </lineage>
</organism>
<comment type="caution">
    <text evidence="2">The sequence shown here is derived from an EMBL/GenBank/DDBJ whole genome shotgun (WGS) entry which is preliminary data.</text>
</comment>
<protein>
    <recommendedName>
        <fullName evidence="1">Peptidoglycan binding-like domain-containing protein</fullName>
    </recommendedName>
</protein>
<dbReference type="AlphaFoldDB" id="A0A916SYE2"/>
<dbReference type="SUPFAM" id="SSF47090">
    <property type="entry name" value="PGBD-like"/>
    <property type="match status" value="2"/>
</dbReference>
<name>A0A916SYE2_9MICO</name>
<dbReference type="Gene3D" id="1.10.101.10">
    <property type="entry name" value="PGBD-like superfamily/PGBD"/>
    <property type="match status" value="2"/>
</dbReference>
<dbReference type="Proteomes" id="UP000636793">
    <property type="component" value="Unassembled WGS sequence"/>
</dbReference>
<reference evidence="2" key="2">
    <citation type="submission" date="2020-09" db="EMBL/GenBank/DDBJ databases">
        <authorList>
            <person name="Sun Q."/>
            <person name="Zhou Y."/>
        </authorList>
    </citation>
    <scope>NUCLEOTIDE SEQUENCE</scope>
    <source>
        <strain evidence="2">CGMCC 1.15085</strain>
    </source>
</reference>
<dbReference type="EMBL" id="BMHI01000002">
    <property type="protein sequence ID" value="GGB23342.1"/>
    <property type="molecule type" value="Genomic_DNA"/>
</dbReference>
<evidence type="ECO:0000259" key="1">
    <source>
        <dbReference type="Pfam" id="PF01471"/>
    </source>
</evidence>